<dbReference type="AlphaFoldDB" id="A0A3M0A8F8"/>
<feature type="binding site" evidence="3">
    <location>
        <position position="135"/>
    </location>
    <ligand>
        <name>a divalent metal cation</name>
        <dbReference type="ChEBI" id="CHEBI:60240"/>
        <label>2</label>
    </ligand>
</feature>
<reference evidence="4 5" key="1">
    <citation type="submission" date="2018-10" db="EMBL/GenBank/DDBJ databases">
        <title>Genomic Encyclopedia of Type Strains, Phase IV (KMG-IV): sequencing the most valuable type-strain genomes for metagenomic binning, comparative biology and taxonomic classification.</title>
        <authorList>
            <person name="Goeker M."/>
        </authorList>
    </citation>
    <scope>NUCLEOTIDE SEQUENCE [LARGE SCALE GENOMIC DNA]</scope>
    <source>
        <strain evidence="4 5">DSM 25080</strain>
    </source>
</reference>
<evidence type="ECO:0000313" key="4">
    <source>
        <dbReference type="EMBL" id="RMA81140.1"/>
    </source>
</evidence>
<gene>
    <name evidence="4" type="ORF">DFR27_0938</name>
</gene>
<evidence type="ECO:0000256" key="1">
    <source>
        <dbReference type="ARBA" id="ARBA00009275"/>
    </source>
</evidence>
<dbReference type="InterPro" id="IPR032466">
    <property type="entry name" value="Metal_Hydrolase"/>
</dbReference>
<evidence type="ECO:0000256" key="3">
    <source>
        <dbReference type="PIRSR" id="PIRSR005902-1"/>
    </source>
</evidence>
<dbReference type="SUPFAM" id="SSF51556">
    <property type="entry name" value="Metallo-dependent hydrolases"/>
    <property type="match status" value="1"/>
</dbReference>
<dbReference type="EMBL" id="REFJ01000002">
    <property type="protein sequence ID" value="RMA81140.1"/>
    <property type="molecule type" value="Genomic_DNA"/>
</dbReference>
<dbReference type="Pfam" id="PF01026">
    <property type="entry name" value="TatD_DNase"/>
    <property type="match status" value="1"/>
</dbReference>
<name>A0A3M0A8F8_9GAMM</name>
<keyword evidence="2" id="KW-0378">Hydrolase</keyword>
<dbReference type="PANTHER" id="PTHR46124:SF2">
    <property type="entry name" value="D-AMINOACYL-TRNA DEACYLASE"/>
    <property type="match status" value="1"/>
</dbReference>
<dbReference type="GO" id="GO:0046872">
    <property type="term" value="F:metal ion binding"/>
    <property type="evidence" value="ECO:0007669"/>
    <property type="project" value="UniProtKB-KW"/>
</dbReference>
<feature type="binding site" evidence="3">
    <location>
        <position position="99"/>
    </location>
    <ligand>
        <name>a divalent metal cation</name>
        <dbReference type="ChEBI" id="CHEBI:60240"/>
        <label>1</label>
    </ligand>
</feature>
<dbReference type="Proteomes" id="UP000267187">
    <property type="component" value="Unassembled WGS sequence"/>
</dbReference>
<dbReference type="Gene3D" id="3.20.20.140">
    <property type="entry name" value="Metal-dependent hydrolases"/>
    <property type="match status" value="1"/>
</dbReference>
<comment type="caution">
    <text evidence="4">The sequence shown here is derived from an EMBL/GenBank/DDBJ whole genome shotgun (WGS) entry which is preliminary data.</text>
</comment>
<dbReference type="RefSeq" id="WP_170150777.1">
    <property type="nucleotide sequence ID" value="NZ_REFJ01000002.1"/>
</dbReference>
<evidence type="ECO:0000313" key="5">
    <source>
        <dbReference type="Proteomes" id="UP000267187"/>
    </source>
</evidence>
<dbReference type="PROSITE" id="PS01091">
    <property type="entry name" value="TATD_3"/>
    <property type="match status" value="1"/>
</dbReference>
<dbReference type="CDD" id="cd01310">
    <property type="entry name" value="TatD_DNAse"/>
    <property type="match status" value="1"/>
</dbReference>
<dbReference type="InterPro" id="IPR001130">
    <property type="entry name" value="TatD-like"/>
</dbReference>
<dbReference type="PANTHER" id="PTHR46124">
    <property type="entry name" value="D-AMINOACYL-TRNA DEACYLASE"/>
    <property type="match status" value="1"/>
</dbReference>
<comment type="similarity">
    <text evidence="1">Belongs to the metallo-dependent hydrolases superfamily. TatD-type hydrolase family.</text>
</comment>
<proteinExistence type="inferred from homology"/>
<dbReference type="PIRSF" id="PIRSF005902">
    <property type="entry name" value="DNase_TatD"/>
    <property type="match status" value="1"/>
</dbReference>
<dbReference type="GO" id="GO:0016788">
    <property type="term" value="F:hydrolase activity, acting on ester bonds"/>
    <property type="evidence" value="ECO:0007669"/>
    <property type="project" value="InterPro"/>
</dbReference>
<feature type="binding site" evidence="3">
    <location>
        <position position="158"/>
    </location>
    <ligand>
        <name>a divalent metal cation</name>
        <dbReference type="ChEBI" id="CHEBI:60240"/>
        <label>2</label>
    </ligand>
</feature>
<dbReference type="InterPro" id="IPR018228">
    <property type="entry name" value="DNase_TatD-rel_CS"/>
</dbReference>
<protein>
    <submittedName>
        <fullName evidence="4">Sec-independent protein translocase TatD</fullName>
    </submittedName>
</protein>
<keyword evidence="3" id="KW-0479">Metal-binding</keyword>
<keyword evidence="5" id="KW-1185">Reference proteome</keyword>
<sequence length="266" mass="30126">MQPKASFTDAGVNWSNPRLQKRREAMIDSARQSGVDRWLCIATELSDYLFNQSSPPNEINWRTTFGLHPHYASEEALVALISRAHEALATNQRICAVGETGLDFARMLQSKTDQLKAFEAQLELAKSFQLPVYLHQREAHKTFEQCLEKFEITTGIAHCFTEGRSEMQSYLDRGLYIGITGWLCDERRNQALVEALNYLPLDRLILETDAPYLIARDLRPKPKSGCAMPSHIPHIAATVARLKNVPLETVRSASEANVNALFNWPR</sequence>
<evidence type="ECO:0000256" key="2">
    <source>
        <dbReference type="ARBA" id="ARBA00022801"/>
    </source>
</evidence>
<accession>A0A3M0A8F8</accession>
<feature type="binding site" evidence="3">
    <location>
        <position position="209"/>
    </location>
    <ligand>
        <name>a divalent metal cation</name>
        <dbReference type="ChEBI" id="CHEBI:60240"/>
        <label>1</label>
    </ligand>
</feature>
<organism evidence="4 5">
    <name type="scientific">Umboniibacter marinipuniceus</name>
    <dbReference type="NCBI Taxonomy" id="569599"/>
    <lineage>
        <taxon>Bacteria</taxon>
        <taxon>Pseudomonadati</taxon>
        <taxon>Pseudomonadota</taxon>
        <taxon>Gammaproteobacteria</taxon>
        <taxon>Cellvibrionales</taxon>
        <taxon>Cellvibrionaceae</taxon>
        <taxon>Umboniibacter</taxon>
    </lineage>
</organism>